<gene>
    <name evidence="1" type="ORF">Nepgr_021105</name>
</gene>
<dbReference type="Proteomes" id="UP001279734">
    <property type="component" value="Unassembled WGS sequence"/>
</dbReference>
<accession>A0AAD3SYX3</accession>
<organism evidence="1 2">
    <name type="scientific">Nepenthes gracilis</name>
    <name type="common">Slender pitcher plant</name>
    <dbReference type="NCBI Taxonomy" id="150966"/>
    <lineage>
        <taxon>Eukaryota</taxon>
        <taxon>Viridiplantae</taxon>
        <taxon>Streptophyta</taxon>
        <taxon>Embryophyta</taxon>
        <taxon>Tracheophyta</taxon>
        <taxon>Spermatophyta</taxon>
        <taxon>Magnoliopsida</taxon>
        <taxon>eudicotyledons</taxon>
        <taxon>Gunneridae</taxon>
        <taxon>Pentapetalae</taxon>
        <taxon>Caryophyllales</taxon>
        <taxon>Nepenthaceae</taxon>
        <taxon>Nepenthes</taxon>
    </lineage>
</organism>
<proteinExistence type="predicted"/>
<evidence type="ECO:0000313" key="2">
    <source>
        <dbReference type="Proteomes" id="UP001279734"/>
    </source>
</evidence>
<name>A0AAD3SYX3_NEPGR</name>
<keyword evidence="2" id="KW-1185">Reference proteome</keyword>
<dbReference type="AlphaFoldDB" id="A0AAD3SYX3"/>
<dbReference type="EMBL" id="BSYO01000020">
    <property type="protein sequence ID" value="GMH19264.1"/>
    <property type="molecule type" value="Genomic_DNA"/>
</dbReference>
<evidence type="ECO:0000313" key="1">
    <source>
        <dbReference type="EMBL" id="GMH19264.1"/>
    </source>
</evidence>
<protein>
    <submittedName>
        <fullName evidence="1">Uncharacterized protein</fullName>
    </submittedName>
</protein>
<comment type="caution">
    <text evidence="1">The sequence shown here is derived from an EMBL/GenBank/DDBJ whole genome shotgun (WGS) entry which is preliminary data.</text>
</comment>
<reference evidence="1" key="1">
    <citation type="submission" date="2023-05" db="EMBL/GenBank/DDBJ databases">
        <title>Nepenthes gracilis genome sequencing.</title>
        <authorList>
            <person name="Fukushima K."/>
        </authorList>
    </citation>
    <scope>NUCLEOTIDE SEQUENCE</scope>
    <source>
        <strain evidence="1">SING2019-196</strain>
    </source>
</reference>
<sequence>MKTAAKSSELYHPVAQSNPALSVGIQTGQFLFKTQSPLFLGAQPFRVLGDIYASPTPPTFRSSLVNSLIGLSVSEPLSPPPGSLRVPSEVENASLRSPGSLAHKNVVDPPIATGVSQGGLDSSIHQIGVLDCEDKICDLAGSDSSQDGPLSGSLGSLTNNSACELVSSLVAIGPTLSTDPQASYQLPCRDELPRLSPQRAAIVDPNSVPISGHPLGTDEYPPSITWSSVVKQYTPRALLKAVVVGTTLLDADDGNAESGSWSFVDD</sequence>